<gene>
    <name evidence="1" type="ORF">SAMN05444370_1316</name>
</gene>
<accession>A0A1H4FZL3</accession>
<dbReference type="EMBL" id="FNQM01000031">
    <property type="protein sequence ID" value="SEB02108.1"/>
    <property type="molecule type" value="Genomic_DNA"/>
</dbReference>
<evidence type="ECO:0000313" key="1">
    <source>
        <dbReference type="EMBL" id="SEB02108.1"/>
    </source>
</evidence>
<dbReference type="RefSeq" id="WP_093256389.1">
    <property type="nucleotide sequence ID" value="NZ_FNQM01000031.1"/>
</dbReference>
<proteinExistence type="predicted"/>
<dbReference type="STRING" id="89524.SAMN05444370_1316"/>
<name>A0A1H4FZL3_9RHOB</name>
<keyword evidence="2" id="KW-1185">Reference proteome</keyword>
<dbReference type="AlphaFoldDB" id="A0A1H4FZL3"/>
<organism evidence="1 2">
    <name type="scientific">Rubrimonas cliftonensis</name>
    <dbReference type="NCBI Taxonomy" id="89524"/>
    <lineage>
        <taxon>Bacteria</taxon>
        <taxon>Pseudomonadati</taxon>
        <taxon>Pseudomonadota</taxon>
        <taxon>Alphaproteobacteria</taxon>
        <taxon>Rhodobacterales</taxon>
        <taxon>Paracoccaceae</taxon>
        <taxon>Rubrimonas</taxon>
    </lineage>
</organism>
<protein>
    <submittedName>
        <fullName evidence="1">Uncharacterized protein</fullName>
    </submittedName>
</protein>
<dbReference type="Proteomes" id="UP000198703">
    <property type="component" value="Unassembled WGS sequence"/>
</dbReference>
<sequence>MSGASTVEAGVGLGDQGPGVEAALQSLRVVFAQSAHERARAALVRDTGPWRLLAPHARRRRFAAFERCASARLERSSRYPFTRVDLRLAIAGDEDQTITVDRQGLDLEAVGDADRLRVHIEGRPDPAADVPLRVAL</sequence>
<reference evidence="1 2" key="1">
    <citation type="submission" date="2016-10" db="EMBL/GenBank/DDBJ databases">
        <authorList>
            <person name="de Groot N.N."/>
        </authorList>
    </citation>
    <scope>NUCLEOTIDE SEQUENCE [LARGE SCALE GENOMIC DNA]</scope>
    <source>
        <strain evidence="1 2">DSM 15345</strain>
    </source>
</reference>
<evidence type="ECO:0000313" key="2">
    <source>
        <dbReference type="Proteomes" id="UP000198703"/>
    </source>
</evidence>